<evidence type="ECO:0000313" key="10">
    <source>
        <dbReference type="Proteomes" id="UP000281084"/>
    </source>
</evidence>
<dbReference type="Proteomes" id="UP000281084">
    <property type="component" value="Unassembled WGS sequence"/>
</dbReference>
<evidence type="ECO:0000256" key="6">
    <source>
        <dbReference type="PROSITE-ProRule" id="PRU01016"/>
    </source>
</evidence>
<comment type="catalytic activity">
    <reaction evidence="5 8">
        <text>a 2'-deoxycytidine in DNA + S-adenosyl-L-methionine = a 5-methyl-2'-deoxycytidine in DNA + S-adenosyl-L-homocysteine + H(+)</text>
        <dbReference type="Rhea" id="RHEA:13681"/>
        <dbReference type="Rhea" id="RHEA-COMP:11369"/>
        <dbReference type="Rhea" id="RHEA-COMP:11370"/>
        <dbReference type="ChEBI" id="CHEBI:15378"/>
        <dbReference type="ChEBI" id="CHEBI:57856"/>
        <dbReference type="ChEBI" id="CHEBI:59789"/>
        <dbReference type="ChEBI" id="CHEBI:85452"/>
        <dbReference type="ChEBI" id="CHEBI:85454"/>
        <dbReference type="EC" id="2.1.1.37"/>
    </reaction>
</comment>
<dbReference type="InterPro" id="IPR001525">
    <property type="entry name" value="C5_MeTfrase"/>
</dbReference>
<reference evidence="9 10" key="1">
    <citation type="submission" date="2018-09" db="EMBL/GenBank/DDBJ databases">
        <title>The draft genome of Acinetobacter spp. strains.</title>
        <authorList>
            <person name="Qin J."/>
            <person name="Feng Y."/>
            <person name="Zong Z."/>
        </authorList>
    </citation>
    <scope>NUCLEOTIDE SEQUENCE [LARGE SCALE GENOMIC DNA]</scope>
    <source>
        <strain evidence="9 10">WCHAc060002</strain>
    </source>
</reference>
<dbReference type="GO" id="GO:0044027">
    <property type="term" value="P:negative regulation of gene expression via chromosomal CpG island methylation"/>
    <property type="evidence" value="ECO:0007669"/>
    <property type="project" value="TreeGrafter"/>
</dbReference>
<dbReference type="GO" id="GO:0003886">
    <property type="term" value="F:DNA (cytosine-5-)-methyltransferase activity"/>
    <property type="evidence" value="ECO:0007669"/>
    <property type="project" value="UniProtKB-EC"/>
</dbReference>
<gene>
    <name evidence="9" type="ORF">D7V64_15835</name>
</gene>
<dbReference type="EMBL" id="RAXZ01000040">
    <property type="protein sequence ID" value="RKG48041.1"/>
    <property type="molecule type" value="Genomic_DNA"/>
</dbReference>
<evidence type="ECO:0000256" key="3">
    <source>
        <dbReference type="ARBA" id="ARBA00022691"/>
    </source>
</evidence>
<dbReference type="InterPro" id="IPR029063">
    <property type="entry name" value="SAM-dependent_MTases_sf"/>
</dbReference>
<evidence type="ECO:0000256" key="8">
    <source>
        <dbReference type="RuleBase" id="RU000417"/>
    </source>
</evidence>
<proteinExistence type="inferred from homology"/>
<comment type="caution">
    <text evidence="9">The sequence shown here is derived from an EMBL/GenBank/DDBJ whole genome shotgun (WGS) entry which is preliminary data.</text>
</comment>
<evidence type="ECO:0000313" key="9">
    <source>
        <dbReference type="EMBL" id="RKG48041.1"/>
    </source>
</evidence>
<dbReference type="AlphaFoldDB" id="A0A3A8G334"/>
<dbReference type="Gene3D" id="3.90.120.10">
    <property type="entry name" value="DNA Methylase, subunit A, domain 2"/>
    <property type="match status" value="1"/>
</dbReference>
<dbReference type="GO" id="GO:0009307">
    <property type="term" value="P:DNA restriction-modification system"/>
    <property type="evidence" value="ECO:0007669"/>
    <property type="project" value="UniProtKB-KW"/>
</dbReference>
<evidence type="ECO:0000256" key="7">
    <source>
        <dbReference type="RuleBase" id="RU000416"/>
    </source>
</evidence>
<dbReference type="PANTHER" id="PTHR10629">
    <property type="entry name" value="CYTOSINE-SPECIFIC METHYLTRANSFERASE"/>
    <property type="match status" value="1"/>
</dbReference>
<keyword evidence="2 6" id="KW-0808">Transferase</keyword>
<dbReference type="NCBIfam" id="TIGR00675">
    <property type="entry name" value="dcm"/>
    <property type="match status" value="1"/>
</dbReference>
<keyword evidence="3 6" id="KW-0949">S-adenosyl-L-methionine</keyword>
<dbReference type="PROSITE" id="PS51679">
    <property type="entry name" value="SAM_MT_C5"/>
    <property type="match status" value="1"/>
</dbReference>
<evidence type="ECO:0000256" key="1">
    <source>
        <dbReference type="ARBA" id="ARBA00022603"/>
    </source>
</evidence>
<organism evidence="9 10">
    <name type="scientific">Acinetobacter cumulans</name>
    <dbReference type="NCBI Taxonomy" id="2136182"/>
    <lineage>
        <taxon>Bacteria</taxon>
        <taxon>Pseudomonadati</taxon>
        <taxon>Pseudomonadota</taxon>
        <taxon>Gammaproteobacteria</taxon>
        <taxon>Moraxellales</taxon>
        <taxon>Moraxellaceae</taxon>
        <taxon>Acinetobacter</taxon>
    </lineage>
</organism>
<accession>A0A3A8G334</accession>
<evidence type="ECO:0000256" key="4">
    <source>
        <dbReference type="ARBA" id="ARBA00022747"/>
    </source>
</evidence>
<dbReference type="GO" id="GO:0003677">
    <property type="term" value="F:DNA binding"/>
    <property type="evidence" value="ECO:0007669"/>
    <property type="project" value="TreeGrafter"/>
</dbReference>
<dbReference type="PANTHER" id="PTHR10629:SF52">
    <property type="entry name" value="DNA (CYTOSINE-5)-METHYLTRANSFERASE 1"/>
    <property type="match status" value="1"/>
</dbReference>
<name>A0A3A8G334_9GAMM</name>
<evidence type="ECO:0000256" key="5">
    <source>
        <dbReference type="ARBA" id="ARBA00047422"/>
    </source>
</evidence>
<dbReference type="EC" id="2.1.1.37" evidence="8"/>
<dbReference type="PRINTS" id="PR00105">
    <property type="entry name" value="C5METTRFRASE"/>
</dbReference>
<dbReference type="GO" id="GO:0032259">
    <property type="term" value="P:methylation"/>
    <property type="evidence" value="ECO:0007669"/>
    <property type="project" value="UniProtKB-KW"/>
</dbReference>
<comment type="similarity">
    <text evidence="6 7">Belongs to the class I-like SAM-binding methyltransferase superfamily. C5-methyltransferase family.</text>
</comment>
<keyword evidence="4" id="KW-0680">Restriction system</keyword>
<dbReference type="Gene3D" id="3.40.50.150">
    <property type="entry name" value="Vaccinia Virus protein VP39"/>
    <property type="match status" value="1"/>
</dbReference>
<dbReference type="PROSITE" id="PS00094">
    <property type="entry name" value="C5_MTASE_1"/>
    <property type="match status" value="1"/>
</dbReference>
<dbReference type="InterPro" id="IPR018117">
    <property type="entry name" value="C5_DNA_meth_AS"/>
</dbReference>
<dbReference type="Pfam" id="PF00145">
    <property type="entry name" value="DNA_methylase"/>
    <property type="match status" value="1"/>
</dbReference>
<protein>
    <recommendedName>
        <fullName evidence="8">Cytosine-specific methyltransferase</fullName>
        <ecNumber evidence="8">2.1.1.37</ecNumber>
    </recommendedName>
</protein>
<evidence type="ECO:0000256" key="2">
    <source>
        <dbReference type="ARBA" id="ARBA00022679"/>
    </source>
</evidence>
<dbReference type="SUPFAM" id="SSF53335">
    <property type="entry name" value="S-adenosyl-L-methionine-dependent methyltransferases"/>
    <property type="match status" value="1"/>
</dbReference>
<keyword evidence="1 6" id="KW-0489">Methyltransferase</keyword>
<dbReference type="InterPro" id="IPR050390">
    <property type="entry name" value="C5-Methyltransferase"/>
</dbReference>
<feature type="active site" evidence="6">
    <location>
        <position position="74"/>
    </location>
</feature>
<sequence length="361" mass="40092">MRAISLFSGAGGMDVGMITAGFSVQIANEIDPTACKTYALNHKNSLLIKGDLDQNLEKFDAISGIDLIFGGPPCQGFSVAGKMDLKDPRSKLVFSFLDVVRRVSPNAFVMENVKALGALEKFSHIKQEIISQAHYMGYRVSVIQLNAKDFGVPQSRERVFFIGLKNGNHITLDDFQQYCEDAPSIREAISHLGRAGSETNPHITNAKITIAKNPVLRKSAYAGMLFNGQGRPLNPDSWSSTLPASMGGNRTPIIDENHLYDYGESWVEKYHSDLMNGKDISELQVPKSLRRLTIDEAKIIQTFPEDYKFYGTQSKIFTQIGNAVPCKLAEVVGLVVKNKLGQKVLHRTRNEYQSDLFPELM</sequence>